<proteinExistence type="predicted"/>
<gene>
    <name evidence="2" type="ORF">B0G92_2024</name>
    <name evidence="3" type="ORF">CLV50_2026</name>
</gene>
<dbReference type="Proteomes" id="UP000233767">
    <property type="component" value="Unassembled WGS sequence"/>
</dbReference>
<dbReference type="AlphaFoldDB" id="A0A497V164"/>
<dbReference type="PANTHER" id="PTHR35882">
    <property type="entry name" value="PELA"/>
    <property type="match status" value="1"/>
</dbReference>
<dbReference type="Proteomes" id="UP000275027">
    <property type="component" value="Unassembled WGS sequence"/>
</dbReference>
<sequence length="324" mass="36619">MKKLVLLAIALAFLGCDKDNDATTPDVENRDFRQDMRNFVIGISQKAKSIKPGFAVIPQNGIELVTVNGEADGNPSQDYLNAIDGNGQEDLFYGYDNDDQATPTGISNYLKGFLNVSKSNRKTILVTDYCSSPSKASNSYQVNTANGYISYAAPKRDLTAIPATAPNNSNDAVVANLSQAKNFLYLINSENFTSKLAFINAVKATNYDVIIMDLFFNDEQFTAVEINQLRNKANGGKRMVICYMSIGESENYRYYWQPSWNTSKPDWMATENPDWPGNFKVKYWNEDWQKIIYKNDNSYLNKIIDANFDGVYLDIIDAFEYFER</sequence>
<keyword evidence="4" id="KW-1185">Reference proteome</keyword>
<keyword evidence="3" id="KW-0436">Ligase</keyword>
<dbReference type="PROSITE" id="PS51257">
    <property type="entry name" value="PROKAR_LIPOPROTEIN"/>
    <property type="match status" value="1"/>
</dbReference>
<dbReference type="EMBL" id="RCCB01000011">
    <property type="protein sequence ID" value="RLJ30613.1"/>
    <property type="molecule type" value="Genomic_DNA"/>
</dbReference>
<organism evidence="3 5">
    <name type="scientific">Flavobacterium lindanitolerans</name>
    <dbReference type="NCBI Taxonomy" id="428988"/>
    <lineage>
        <taxon>Bacteria</taxon>
        <taxon>Pseudomonadati</taxon>
        <taxon>Bacteroidota</taxon>
        <taxon>Flavobacteriia</taxon>
        <taxon>Flavobacteriales</taxon>
        <taxon>Flavobacteriaceae</taxon>
        <taxon>Flavobacterium</taxon>
    </lineage>
</organism>
<dbReference type="InterPro" id="IPR013785">
    <property type="entry name" value="Aldolase_TIM"/>
</dbReference>
<dbReference type="RefSeq" id="WP_101472455.1">
    <property type="nucleotide sequence ID" value="NZ_PJND01000008.1"/>
</dbReference>
<dbReference type="EMBL" id="PJND01000008">
    <property type="protein sequence ID" value="PKW20747.1"/>
    <property type="molecule type" value="Genomic_DNA"/>
</dbReference>
<dbReference type="InterPro" id="IPR004352">
    <property type="entry name" value="GH114_TIM-barrel"/>
</dbReference>
<dbReference type="Gene3D" id="3.20.20.70">
    <property type="entry name" value="Aldolase class I"/>
    <property type="match status" value="1"/>
</dbReference>
<evidence type="ECO:0000313" key="5">
    <source>
        <dbReference type="Proteomes" id="UP000275027"/>
    </source>
</evidence>
<dbReference type="PRINTS" id="PR01545">
    <property type="entry name" value="THEMAYE10DUF"/>
</dbReference>
<reference evidence="3 5" key="2">
    <citation type="submission" date="2018-10" db="EMBL/GenBank/DDBJ databases">
        <title>Genomic Encyclopedia of Archaeal and Bacterial Type Strains, Phase II (KMG-II): from individual species to whole genera.</title>
        <authorList>
            <person name="Goeker M."/>
        </authorList>
    </citation>
    <scope>NUCLEOTIDE SEQUENCE [LARGE SCALE GENOMIC DNA]</scope>
    <source>
        <strain evidence="3 5">DSM 21886</strain>
    </source>
</reference>
<reference evidence="2 4" key="1">
    <citation type="submission" date="2017-12" db="EMBL/GenBank/DDBJ databases">
        <title>Genomic Encyclopedia of Type Strains, Phase III (KMG-III): the genomes of soil and plant-associated and newly described type strains.</title>
        <authorList>
            <person name="Whitman W."/>
        </authorList>
    </citation>
    <scope>NUCLEOTIDE SEQUENCE [LARGE SCALE GENOMIC DNA]</scope>
    <source>
        <strain evidence="2 4">IP-10</strain>
    </source>
</reference>
<dbReference type="InterPro" id="IPR016062">
    <property type="entry name" value="TM1410-rel"/>
</dbReference>
<dbReference type="SUPFAM" id="SSF51445">
    <property type="entry name" value="(Trans)glycosidases"/>
    <property type="match status" value="1"/>
</dbReference>
<accession>A0A497V164</accession>
<dbReference type="Pfam" id="PF03537">
    <property type="entry name" value="Glyco_hydro_114"/>
    <property type="match status" value="1"/>
</dbReference>
<protein>
    <submittedName>
        <fullName evidence="3">Cysteinyl-tRNA synthetase</fullName>
    </submittedName>
</protein>
<evidence type="ECO:0000313" key="3">
    <source>
        <dbReference type="EMBL" id="RLJ30613.1"/>
    </source>
</evidence>
<name>A0A497V164_9FLAO</name>
<dbReference type="InterPro" id="IPR017853">
    <property type="entry name" value="GH"/>
</dbReference>
<dbReference type="PANTHER" id="PTHR35882:SF2">
    <property type="entry name" value="PELA"/>
    <property type="match status" value="1"/>
</dbReference>
<comment type="caution">
    <text evidence="3">The sequence shown here is derived from an EMBL/GenBank/DDBJ whole genome shotgun (WGS) entry which is preliminary data.</text>
</comment>
<evidence type="ECO:0000259" key="1">
    <source>
        <dbReference type="Pfam" id="PF03537"/>
    </source>
</evidence>
<dbReference type="GO" id="GO:0004812">
    <property type="term" value="F:aminoacyl-tRNA ligase activity"/>
    <property type="evidence" value="ECO:0007669"/>
    <property type="project" value="UniProtKB-KW"/>
</dbReference>
<keyword evidence="3" id="KW-0030">Aminoacyl-tRNA synthetase</keyword>
<feature type="domain" description="Glycoside-hydrolase family GH114 TIM-barrel" evidence="1">
    <location>
        <begin position="206"/>
        <end position="320"/>
    </location>
</feature>
<evidence type="ECO:0000313" key="4">
    <source>
        <dbReference type="Proteomes" id="UP000233767"/>
    </source>
</evidence>
<evidence type="ECO:0000313" key="2">
    <source>
        <dbReference type="EMBL" id="PKW20747.1"/>
    </source>
</evidence>